<sequence>MRNLNIYYTEYTPEGAEYLVRNSDLKKYNVKAKRLTYLIYDSLPYK</sequence>
<protein>
    <submittedName>
        <fullName evidence="1">Uncharacterized protein</fullName>
    </submittedName>
</protein>
<reference evidence="1" key="1">
    <citation type="journal article" date="2014" name="Front. Microbiol.">
        <title>High frequency of phylogenetically diverse reductive dehalogenase-homologous genes in deep subseafloor sedimentary metagenomes.</title>
        <authorList>
            <person name="Kawai M."/>
            <person name="Futagami T."/>
            <person name="Toyoda A."/>
            <person name="Takaki Y."/>
            <person name="Nishi S."/>
            <person name="Hori S."/>
            <person name="Arai W."/>
            <person name="Tsubouchi T."/>
            <person name="Morono Y."/>
            <person name="Uchiyama I."/>
            <person name="Ito T."/>
            <person name="Fujiyama A."/>
            <person name="Inagaki F."/>
            <person name="Takami H."/>
        </authorList>
    </citation>
    <scope>NUCLEOTIDE SEQUENCE</scope>
    <source>
        <strain evidence="1">Expedition CK06-06</strain>
    </source>
</reference>
<accession>X1RM95</accession>
<organism evidence="1">
    <name type="scientific">marine sediment metagenome</name>
    <dbReference type="NCBI Taxonomy" id="412755"/>
    <lineage>
        <taxon>unclassified sequences</taxon>
        <taxon>metagenomes</taxon>
        <taxon>ecological metagenomes</taxon>
    </lineage>
</organism>
<name>X1RM95_9ZZZZ</name>
<dbReference type="AlphaFoldDB" id="X1RM95"/>
<gene>
    <name evidence="1" type="ORF">S06H3_60378</name>
</gene>
<proteinExistence type="predicted"/>
<comment type="caution">
    <text evidence="1">The sequence shown here is derived from an EMBL/GenBank/DDBJ whole genome shotgun (WGS) entry which is preliminary data.</text>
</comment>
<evidence type="ECO:0000313" key="1">
    <source>
        <dbReference type="EMBL" id="GAI56649.1"/>
    </source>
</evidence>
<dbReference type="EMBL" id="BARV01039379">
    <property type="protein sequence ID" value="GAI56649.1"/>
    <property type="molecule type" value="Genomic_DNA"/>
</dbReference>